<feature type="transmembrane region" description="Helical" evidence="1">
    <location>
        <begin position="432"/>
        <end position="451"/>
    </location>
</feature>
<proteinExistence type="predicted"/>
<organism evidence="2 3">
    <name type="scientific">Methylobacterium aquaticum</name>
    <dbReference type="NCBI Taxonomy" id="270351"/>
    <lineage>
        <taxon>Bacteria</taxon>
        <taxon>Pseudomonadati</taxon>
        <taxon>Pseudomonadota</taxon>
        <taxon>Alphaproteobacteria</taxon>
        <taxon>Hyphomicrobiales</taxon>
        <taxon>Methylobacteriaceae</taxon>
        <taxon>Methylobacterium</taxon>
    </lineage>
</organism>
<evidence type="ECO:0000313" key="3">
    <source>
        <dbReference type="Proteomes" id="UP000035929"/>
    </source>
</evidence>
<dbReference type="RefSeq" id="WP_048466822.1">
    <property type="nucleotide sequence ID" value="NZ_LABX01000237.1"/>
</dbReference>
<dbReference type="Gene3D" id="3.30.70.1440">
    <property type="entry name" value="Multidrug efflux transporter AcrB pore domain"/>
    <property type="match status" value="1"/>
</dbReference>
<evidence type="ECO:0008006" key="4">
    <source>
        <dbReference type="Google" id="ProtNLM"/>
    </source>
</evidence>
<dbReference type="GO" id="GO:0005886">
    <property type="term" value="C:plasma membrane"/>
    <property type="evidence" value="ECO:0007669"/>
    <property type="project" value="TreeGrafter"/>
</dbReference>
<evidence type="ECO:0000313" key="2">
    <source>
        <dbReference type="EMBL" id="KMO28697.1"/>
    </source>
</evidence>
<dbReference type="OrthoDB" id="9807350at2"/>
<sequence>MILAAPFVARPVGTALVALGLLLIGLVALARLPIASLPNVERPTIVVQAALPGASADTVASSLAQPLEDRLGLIAGLTEMSANSTSGGTQIVLQFALSKDINAAAGDVLAAINAASPDLPKDLPRPPVYYKANPSNIAAVVLALTSDILPPSEVYELADSVVAARLSALPGVAQVFVSGAERRAVRIRVSPRRMATMQLSLEEVRAALRDANQNLPKGVVTIADQTWTLTADDQLIRAEDWAEVIVAFRNGRPIRLGDVAEVSDSVINTRLAGWFNGERGVVVYVRKQPDANVVETVDAVKAALPEIARWLPPSLKVHTLYDRTVLIRESVAEVTRTIAIAIGLVMVVVALFLRRLAATLVPVMSIPVALALTLAAMALVGYSLDNLSLMALTIAVGFVVDDAVIVVEAVVRLMEEGRSARAAALEAARRMGATIVAISAALAAALLPVLLMPDVVGRYFREFGLTLVAAIVASALVSLTLVPMLCARLPRRSGGERPRPPSRTARAYRASLAWCLRHPGPALLVLAASTAGSAGLYAALPKAFMPTQDTGILQVRTITAANVSFTAMERLQRQVAQAILEDPSVAALSSFIGGDGAVLSNGTLSVGLKPLAERPGIEAVVNRLRERLAPVPGVRTFFTPQQDLSLGGTGGAARYHYALVGPDPDALWTASEAMRKRMLAMPELTDIVSSAERAGLEAGVVIDRQRAAQFGVTPLAIDNTLYDAFGQRQIDTIYLPSNYARVVLEVEPAAQGSPSSLAGLYVPGASPDRPQVPLSELMRPKRGHAAMWLRHLDGMPSVTLSFNTKPGVVIGDALAAIRAAEPALHLPDEIKTSFRGEAAEAGKSGTRQLLLFLGAVLAIYVVLGVLYESLIHPLTILSTLPSAVVGGLLALHLTGTPLTLVASIACVLLVGIVMKNAILMVDVALALQREQGMSPRDAILEAALTRARPILMTTLVAALSAVPLALGTGPGHELRQPLGITAVGGLVVSQLLTLYSTPVVFAVLAGMARGREGAGRRRDRAPVAVGR</sequence>
<keyword evidence="1" id="KW-1133">Transmembrane helix</keyword>
<reference evidence="2 3" key="1">
    <citation type="submission" date="2015-03" db="EMBL/GenBank/DDBJ databases">
        <title>Genome sequencing of Methylobacterium aquaticum DSM16371 type strain.</title>
        <authorList>
            <person name="Chaudhry V."/>
            <person name="Patil P.B."/>
        </authorList>
    </citation>
    <scope>NUCLEOTIDE SEQUENCE [LARGE SCALE GENOMIC DNA]</scope>
    <source>
        <strain evidence="2 3">DSM 16371</strain>
    </source>
</reference>
<feature type="transmembrane region" description="Helical" evidence="1">
    <location>
        <begin position="389"/>
        <end position="411"/>
    </location>
</feature>
<dbReference type="InterPro" id="IPR027463">
    <property type="entry name" value="AcrB_DN_DC_subdom"/>
</dbReference>
<name>A0A0J6S512_9HYPH</name>
<dbReference type="Gene3D" id="3.30.70.1430">
    <property type="entry name" value="Multidrug efflux transporter AcrB pore domain"/>
    <property type="match status" value="2"/>
</dbReference>
<dbReference type="PANTHER" id="PTHR32063:SF78">
    <property type="entry name" value="ACRB_ACRD_ACRF FAMILY PROTEIN"/>
    <property type="match status" value="1"/>
</dbReference>
<dbReference type="GO" id="GO:0042910">
    <property type="term" value="F:xenobiotic transmembrane transporter activity"/>
    <property type="evidence" value="ECO:0007669"/>
    <property type="project" value="TreeGrafter"/>
</dbReference>
<keyword evidence="1" id="KW-0472">Membrane</keyword>
<feature type="transmembrane region" description="Helical" evidence="1">
    <location>
        <begin position="463"/>
        <end position="487"/>
    </location>
</feature>
<dbReference type="SUPFAM" id="SSF82714">
    <property type="entry name" value="Multidrug efflux transporter AcrB TolC docking domain, DN and DC subdomains"/>
    <property type="match status" value="2"/>
</dbReference>
<dbReference type="SUPFAM" id="SSF82693">
    <property type="entry name" value="Multidrug efflux transporter AcrB pore domain, PN1, PN2, PC1 and PC2 subdomains"/>
    <property type="match status" value="3"/>
</dbReference>
<feature type="transmembrane region" description="Helical" evidence="1">
    <location>
        <begin position="947"/>
        <end position="966"/>
    </location>
</feature>
<evidence type="ECO:0000256" key="1">
    <source>
        <dbReference type="SAM" id="Phobius"/>
    </source>
</evidence>
<feature type="transmembrane region" description="Helical" evidence="1">
    <location>
        <begin position="978"/>
        <end position="1008"/>
    </location>
</feature>
<dbReference type="PATRIC" id="fig|270351.6.peg.3501"/>
<gene>
    <name evidence="2" type="ORF">VP06_26700</name>
</gene>
<dbReference type="SUPFAM" id="SSF82866">
    <property type="entry name" value="Multidrug efflux transporter AcrB transmembrane domain"/>
    <property type="match status" value="2"/>
</dbReference>
<dbReference type="Pfam" id="PF00873">
    <property type="entry name" value="ACR_tran"/>
    <property type="match status" value="1"/>
</dbReference>
<dbReference type="Gene3D" id="1.20.1640.10">
    <property type="entry name" value="Multidrug efflux transporter AcrB transmembrane domain"/>
    <property type="match status" value="2"/>
</dbReference>
<comment type="caution">
    <text evidence="2">The sequence shown here is derived from an EMBL/GenBank/DDBJ whole genome shotgun (WGS) entry which is preliminary data.</text>
</comment>
<dbReference type="AlphaFoldDB" id="A0A0J6S512"/>
<dbReference type="PANTHER" id="PTHR32063">
    <property type="match status" value="1"/>
</dbReference>
<feature type="transmembrane region" description="Helical" evidence="1">
    <location>
        <begin position="849"/>
        <end position="867"/>
    </location>
</feature>
<dbReference type="PRINTS" id="PR00702">
    <property type="entry name" value="ACRIFLAVINRP"/>
</dbReference>
<feature type="transmembrane region" description="Helical" evidence="1">
    <location>
        <begin position="334"/>
        <end position="353"/>
    </location>
</feature>
<protein>
    <recommendedName>
        <fullName evidence="4">Acriflavine resistance protein B</fullName>
    </recommendedName>
</protein>
<keyword evidence="1" id="KW-0812">Transmembrane</keyword>
<feature type="transmembrane region" description="Helical" evidence="1">
    <location>
        <begin position="360"/>
        <end position="383"/>
    </location>
</feature>
<dbReference type="InterPro" id="IPR001036">
    <property type="entry name" value="Acrflvin-R"/>
</dbReference>
<feature type="transmembrane region" description="Helical" evidence="1">
    <location>
        <begin position="900"/>
        <end position="927"/>
    </location>
</feature>
<dbReference type="EMBL" id="LABX01000237">
    <property type="protein sequence ID" value="KMO28697.1"/>
    <property type="molecule type" value="Genomic_DNA"/>
</dbReference>
<dbReference type="Gene3D" id="3.30.2090.10">
    <property type="entry name" value="Multidrug efflux transporter AcrB TolC docking domain, DN and DC subdomains"/>
    <property type="match status" value="2"/>
</dbReference>
<dbReference type="Gene3D" id="3.30.70.1320">
    <property type="entry name" value="Multidrug efflux transporter AcrB pore domain like"/>
    <property type="match status" value="1"/>
</dbReference>
<accession>A0A0J6S512</accession>
<dbReference type="Proteomes" id="UP000035929">
    <property type="component" value="Unassembled WGS sequence"/>
</dbReference>